<name>A0A0E2DLP8_LEPIR</name>
<reference evidence="1 2" key="1">
    <citation type="submission" date="2012-10" db="EMBL/GenBank/DDBJ databases">
        <authorList>
            <person name="Harkins D.M."/>
            <person name="Durkin A.S."/>
            <person name="Brinkac L.M."/>
            <person name="Haft D.H."/>
            <person name="Selengut J.D."/>
            <person name="Sanka R."/>
            <person name="DePew J."/>
            <person name="Purushe J."/>
            <person name="Chanthongthip A."/>
            <person name="Lattana O."/>
            <person name="Phetsouvanh R."/>
            <person name="Newton P.N."/>
            <person name="Vinetz J.M."/>
            <person name="Sutton G.G."/>
            <person name="Nierman W.C."/>
            <person name="Fouts D.E."/>
        </authorList>
    </citation>
    <scope>NUCLEOTIDE SEQUENCE [LARGE SCALE GENOMIC DNA]</scope>
    <source>
        <strain evidence="1 2">UI 12758</strain>
    </source>
</reference>
<comment type="caution">
    <text evidence="1">The sequence shown here is derived from an EMBL/GenBank/DDBJ whole genome shotgun (WGS) entry which is preliminary data.</text>
</comment>
<gene>
    <name evidence="1" type="ORF">LEP1GSC105_4272</name>
</gene>
<dbReference type="Proteomes" id="UP000001340">
    <property type="component" value="Unassembled WGS sequence"/>
</dbReference>
<sequence>MARGSRPNPNVLTGNDAIVKINGQAVGFMKSIRVNINNHVERIQALGVRKPKGLKSLDWQGTASGEFHILTTQKDGVVKIDTYNDEHADDLYDILVIDKRSGKRIGLLIGAVNTEGFSLVNNEMSARELEFELVDWEPMEAFN</sequence>
<proteinExistence type="predicted"/>
<evidence type="ECO:0000313" key="1">
    <source>
        <dbReference type="EMBL" id="EKR56560.1"/>
    </source>
</evidence>
<dbReference type="AlphaFoldDB" id="A0A0E2DLP8"/>
<evidence type="ECO:0000313" key="2">
    <source>
        <dbReference type="Proteomes" id="UP000001340"/>
    </source>
</evidence>
<accession>A0A0E2DLP8</accession>
<dbReference type="RefSeq" id="WP_002122841.1">
    <property type="nucleotide sequence ID" value="NZ_AHNR02000014.1"/>
</dbReference>
<organism evidence="1 2">
    <name type="scientific">Leptospira interrogans str. UI 12758</name>
    <dbReference type="NCBI Taxonomy" id="1049938"/>
    <lineage>
        <taxon>Bacteria</taxon>
        <taxon>Pseudomonadati</taxon>
        <taxon>Spirochaetota</taxon>
        <taxon>Spirochaetia</taxon>
        <taxon>Leptospirales</taxon>
        <taxon>Leptospiraceae</taxon>
        <taxon>Leptospira</taxon>
    </lineage>
</organism>
<protein>
    <submittedName>
        <fullName evidence="1">Uncharacterized protein</fullName>
    </submittedName>
</protein>
<dbReference type="EMBL" id="AHNR02000014">
    <property type="protein sequence ID" value="EKR56560.1"/>
    <property type="molecule type" value="Genomic_DNA"/>
</dbReference>